<dbReference type="InterPro" id="IPR011545">
    <property type="entry name" value="DEAD/DEAH_box_helicase_dom"/>
</dbReference>
<dbReference type="Pfam" id="PF00271">
    <property type="entry name" value="Helicase_C"/>
    <property type="match status" value="1"/>
</dbReference>
<evidence type="ECO:0000256" key="10">
    <source>
        <dbReference type="RuleBase" id="RU365068"/>
    </source>
</evidence>
<dbReference type="SMART" id="SM00487">
    <property type="entry name" value="DEXDc"/>
    <property type="match status" value="1"/>
</dbReference>
<comment type="domain">
    <text evidence="10">The Q motif is unique to and characteristic of the DEAD box family of RNA helicases and controls ATP binding and hydrolysis.</text>
</comment>
<dbReference type="Pfam" id="PF13959">
    <property type="entry name" value="CTE_SPB4"/>
    <property type="match status" value="1"/>
</dbReference>
<dbReference type="PANTHER" id="PTHR24031">
    <property type="entry name" value="RNA HELICASE"/>
    <property type="match status" value="1"/>
</dbReference>
<organism evidence="13 14">
    <name type="scientific">Vairimorpha necatrix</name>
    <dbReference type="NCBI Taxonomy" id="6039"/>
    <lineage>
        <taxon>Eukaryota</taxon>
        <taxon>Fungi</taxon>
        <taxon>Fungi incertae sedis</taxon>
        <taxon>Microsporidia</taxon>
        <taxon>Nosematidae</taxon>
        <taxon>Vairimorpha</taxon>
    </lineage>
</organism>
<protein>
    <recommendedName>
        <fullName evidence="10">ATP-dependent RNA helicase</fullName>
        <ecNumber evidence="10">3.6.4.13</ecNumber>
    </recommendedName>
</protein>
<dbReference type="GO" id="GO:0005730">
    <property type="term" value="C:nucleolus"/>
    <property type="evidence" value="ECO:0007669"/>
    <property type="project" value="UniProtKB-SubCell"/>
</dbReference>
<dbReference type="PROSITE" id="PS51194">
    <property type="entry name" value="HELICASE_CTER"/>
    <property type="match status" value="1"/>
</dbReference>
<dbReference type="SUPFAM" id="SSF52540">
    <property type="entry name" value="P-loop containing nucleoside triphosphate hydrolases"/>
    <property type="match status" value="1"/>
</dbReference>
<evidence type="ECO:0000256" key="8">
    <source>
        <dbReference type="ARBA" id="ARBA00022884"/>
    </source>
</evidence>
<feature type="domain" description="Helicase ATP-binding" evidence="11">
    <location>
        <begin position="35"/>
        <end position="205"/>
    </location>
</feature>
<reference evidence="13" key="1">
    <citation type="journal article" date="2024" name="BMC Genomics">
        <title>Functional annotation of a divergent genome using sequence and structure-based similarity.</title>
        <authorList>
            <person name="Svedberg D."/>
            <person name="Winiger R.R."/>
            <person name="Berg A."/>
            <person name="Sharma H."/>
            <person name="Tellgren-Roth C."/>
            <person name="Debrunner-Vossbrinck B.A."/>
            <person name="Vossbrinck C.R."/>
            <person name="Barandun J."/>
        </authorList>
    </citation>
    <scope>NUCLEOTIDE SEQUENCE</scope>
    <source>
        <strain evidence="13">Illinois isolate</strain>
    </source>
</reference>
<gene>
    <name evidence="13" type="ORF">VNE69_07216</name>
</gene>
<keyword evidence="2" id="KW-0690">Ribosome biogenesis</keyword>
<dbReference type="GO" id="GO:0003723">
    <property type="term" value="F:RNA binding"/>
    <property type="evidence" value="ECO:0007669"/>
    <property type="project" value="UniProtKB-UniRule"/>
</dbReference>
<dbReference type="CDD" id="cd00268">
    <property type="entry name" value="DEADc"/>
    <property type="match status" value="1"/>
</dbReference>
<keyword evidence="5 9" id="KW-0378">Hydrolase</keyword>
<dbReference type="Proteomes" id="UP001334084">
    <property type="component" value="Chromosome 7"/>
</dbReference>
<evidence type="ECO:0000313" key="13">
    <source>
        <dbReference type="EMBL" id="WUR04150.1"/>
    </source>
</evidence>
<dbReference type="SMART" id="SM01178">
    <property type="entry name" value="DUF4217"/>
    <property type="match status" value="1"/>
</dbReference>
<dbReference type="RefSeq" id="XP_065330295.1">
    <property type="nucleotide sequence ID" value="XM_065474223.1"/>
</dbReference>
<keyword evidence="14" id="KW-1185">Reference proteome</keyword>
<dbReference type="InterPro" id="IPR027417">
    <property type="entry name" value="P-loop_NTPase"/>
</dbReference>
<dbReference type="Gene3D" id="3.40.50.300">
    <property type="entry name" value="P-loop containing nucleotide triphosphate hydrolases"/>
    <property type="match status" value="2"/>
</dbReference>
<comment type="similarity">
    <text evidence="9">Belongs to the DEAD box helicase family.</text>
</comment>
<dbReference type="GO" id="GO:0005524">
    <property type="term" value="F:ATP binding"/>
    <property type="evidence" value="ECO:0007669"/>
    <property type="project" value="UniProtKB-UniRule"/>
</dbReference>
<dbReference type="GO" id="GO:0016787">
    <property type="term" value="F:hydrolase activity"/>
    <property type="evidence" value="ECO:0007669"/>
    <property type="project" value="UniProtKB-KW"/>
</dbReference>
<dbReference type="KEGG" id="vnx:VNE69_07216"/>
<accession>A0AAX4JDV5</accession>
<comment type="subcellular location">
    <subcellularLocation>
        <location evidence="1">Nucleus</location>
        <location evidence="1">Nucleolus</location>
    </subcellularLocation>
</comment>
<keyword evidence="8 10" id="KW-0694">RNA-binding</keyword>
<dbReference type="GeneID" id="90541972"/>
<evidence type="ECO:0000256" key="5">
    <source>
        <dbReference type="ARBA" id="ARBA00022801"/>
    </source>
</evidence>
<evidence type="ECO:0000256" key="2">
    <source>
        <dbReference type="ARBA" id="ARBA00022517"/>
    </source>
</evidence>
<keyword evidence="3" id="KW-0698">rRNA processing</keyword>
<comment type="function">
    <text evidence="10">RNA helicase.</text>
</comment>
<evidence type="ECO:0000256" key="1">
    <source>
        <dbReference type="ARBA" id="ARBA00004604"/>
    </source>
</evidence>
<comment type="catalytic activity">
    <reaction evidence="10">
        <text>ATP + H2O = ADP + phosphate + H(+)</text>
        <dbReference type="Rhea" id="RHEA:13065"/>
        <dbReference type="ChEBI" id="CHEBI:15377"/>
        <dbReference type="ChEBI" id="CHEBI:15378"/>
        <dbReference type="ChEBI" id="CHEBI:30616"/>
        <dbReference type="ChEBI" id="CHEBI:43474"/>
        <dbReference type="ChEBI" id="CHEBI:456216"/>
        <dbReference type="EC" id="3.6.4.13"/>
    </reaction>
</comment>
<proteinExistence type="inferred from homology"/>
<dbReference type="InterPro" id="IPR014001">
    <property type="entry name" value="Helicase_ATP-bd"/>
</dbReference>
<dbReference type="GO" id="GO:0006364">
    <property type="term" value="P:rRNA processing"/>
    <property type="evidence" value="ECO:0007669"/>
    <property type="project" value="UniProtKB-KW"/>
</dbReference>
<evidence type="ECO:0000256" key="6">
    <source>
        <dbReference type="ARBA" id="ARBA00022806"/>
    </source>
</evidence>
<dbReference type="Pfam" id="PF00270">
    <property type="entry name" value="DEAD"/>
    <property type="match status" value="1"/>
</dbReference>
<dbReference type="CDD" id="cd18787">
    <property type="entry name" value="SF2_C_DEAD"/>
    <property type="match status" value="1"/>
</dbReference>
<evidence type="ECO:0000256" key="9">
    <source>
        <dbReference type="RuleBase" id="RU000492"/>
    </source>
</evidence>
<keyword evidence="7 9" id="KW-0067">ATP-binding</keyword>
<evidence type="ECO:0000259" key="11">
    <source>
        <dbReference type="PROSITE" id="PS51192"/>
    </source>
</evidence>
<dbReference type="PROSITE" id="PS00039">
    <property type="entry name" value="DEAD_ATP_HELICASE"/>
    <property type="match status" value="1"/>
</dbReference>
<sequence>MSKLLFSETSLNSKLKEILEKNNFLTLTNVQEKTLPLMLNNKDIVVQSQTGSGKTLSFVLPILHNYLKNQTFYKNHPVCLVIVPTRELALQIEEVFKMFEIKTRSFIGGYEIEEDLKDINNDYKIIVGTPGRLLEIIKKNSKIFSKISNLILDEADRLINLGFKEKVLDIVSLLPKSKSCSFFSATINEDIKNLSKSILKNPVFVDNVGNEIPDNLLIRYLNLKSNEKLIYTLELVTNKKSIVFFATCNQVDFFYDFLIKFGKKNIYKIHRKMKQDDRNNVYKNFYDQGEVLLCTDVAARGIDFKNINLVIHFDIPSDYNNIIHRSGRTARNGLKGESILFVMPNETSYLDYLSIKKLEIKEIQYKNSLQIEELKKIMDDELYKLSVKAFVSYFRSYKEHSLSYILDYTTLNYDELVDLYMLKKIPGMTELRNVEFKNFPREKPIEEKRRKSKKSKKNK</sequence>
<dbReference type="AlphaFoldDB" id="A0AAX4JDV5"/>
<evidence type="ECO:0000256" key="7">
    <source>
        <dbReference type="ARBA" id="ARBA00022840"/>
    </source>
</evidence>
<keyword evidence="4 9" id="KW-0547">Nucleotide-binding</keyword>
<dbReference type="SMART" id="SM00490">
    <property type="entry name" value="HELICc"/>
    <property type="match status" value="1"/>
</dbReference>
<name>A0AAX4JDV5_9MICR</name>
<evidence type="ECO:0000256" key="4">
    <source>
        <dbReference type="ARBA" id="ARBA00022741"/>
    </source>
</evidence>
<dbReference type="InterPro" id="IPR044742">
    <property type="entry name" value="DEAD/DEAH_RhlB"/>
</dbReference>
<dbReference type="InterPro" id="IPR000629">
    <property type="entry name" value="RNA-helicase_DEAD-box_CS"/>
</dbReference>
<dbReference type="EMBL" id="CP142732">
    <property type="protein sequence ID" value="WUR04150.1"/>
    <property type="molecule type" value="Genomic_DNA"/>
</dbReference>
<dbReference type="PROSITE" id="PS51192">
    <property type="entry name" value="HELICASE_ATP_BIND_1"/>
    <property type="match status" value="1"/>
</dbReference>
<evidence type="ECO:0000313" key="14">
    <source>
        <dbReference type="Proteomes" id="UP001334084"/>
    </source>
</evidence>
<evidence type="ECO:0000256" key="3">
    <source>
        <dbReference type="ARBA" id="ARBA00022552"/>
    </source>
</evidence>
<feature type="domain" description="Helicase C-terminal" evidence="12">
    <location>
        <begin position="225"/>
        <end position="375"/>
    </location>
</feature>
<dbReference type="EC" id="3.6.4.13" evidence="10"/>
<dbReference type="InterPro" id="IPR001650">
    <property type="entry name" value="Helicase_C-like"/>
</dbReference>
<dbReference type="GO" id="GO:0003724">
    <property type="term" value="F:RNA helicase activity"/>
    <property type="evidence" value="ECO:0007669"/>
    <property type="project" value="UniProtKB-EC"/>
</dbReference>
<dbReference type="InterPro" id="IPR025313">
    <property type="entry name" value="SPB4-like_CTE"/>
</dbReference>
<keyword evidence="6 9" id="KW-0347">Helicase</keyword>
<evidence type="ECO:0000259" key="12">
    <source>
        <dbReference type="PROSITE" id="PS51194"/>
    </source>
</evidence>